<keyword evidence="3" id="KW-1185">Reference proteome</keyword>
<comment type="caution">
    <text evidence="2">The sequence shown here is derived from an EMBL/GenBank/DDBJ whole genome shotgun (WGS) entry which is preliminary data.</text>
</comment>
<evidence type="ECO:0000313" key="3">
    <source>
        <dbReference type="Proteomes" id="UP000076796"/>
    </source>
</evidence>
<evidence type="ECO:0000313" key="2">
    <source>
        <dbReference type="EMBL" id="KZS45075.1"/>
    </source>
</evidence>
<protein>
    <submittedName>
        <fullName evidence="2">Uncharacterized protein</fullName>
    </submittedName>
</protein>
<dbReference type="Proteomes" id="UP000076796">
    <property type="component" value="Unassembled WGS sequence"/>
</dbReference>
<feature type="region of interest" description="Disordered" evidence="1">
    <location>
        <begin position="25"/>
        <end position="49"/>
    </location>
</feature>
<organism evidence="2 3">
    <name type="scientific">Paenibacillus glucanolyticus</name>
    <dbReference type="NCBI Taxonomy" id="59843"/>
    <lineage>
        <taxon>Bacteria</taxon>
        <taxon>Bacillati</taxon>
        <taxon>Bacillota</taxon>
        <taxon>Bacilli</taxon>
        <taxon>Bacillales</taxon>
        <taxon>Paenibacillaceae</taxon>
        <taxon>Paenibacillus</taxon>
    </lineage>
</organism>
<name>A0A163GPE9_9BACL</name>
<gene>
    <name evidence="2" type="ORF">AWU65_03590</name>
</gene>
<proteinExistence type="predicted"/>
<dbReference type="EMBL" id="LWMH01000001">
    <property type="protein sequence ID" value="KZS45075.1"/>
    <property type="molecule type" value="Genomic_DNA"/>
</dbReference>
<dbReference type="AlphaFoldDB" id="A0A163GPE9"/>
<evidence type="ECO:0000256" key="1">
    <source>
        <dbReference type="SAM" id="MobiDB-lite"/>
    </source>
</evidence>
<sequence length="190" mass="21568">MILLIIGGITLFLVIYGIFSAGTPRNTTTESSSTVSHEDTRRSKSSQEMNDTDLLSKLNYLSIQGFQLCFDDEVLLNNPELLVQLNENVRIAISHDVIKTLENHSRSANYAFSVKRIFSILSNRKQKKICSIEDFYLNNEDFSADKLSDRVIGAYIGDQRSNLHYNILVSKRSDWCRLAEQNGLNSLLVE</sequence>
<reference evidence="2" key="1">
    <citation type="journal article" date="2016" name="Genome Announc.">
        <title>Draft genomes of two strains of Paenibacillus glucanolyticus with capability to degrade lignocellulose.</title>
        <authorList>
            <person name="Mathews S.L."/>
            <person name="Pawlak J."/>
            <person name="Grunden A.M."/>
        </authorList>
    </citation>
    <scope>NUCLEOTIDE SEQUENCE [LARGE SCALE GENOMIC DNA]</scope>
    <source>
        <strain evidence="2">SLM1</strain>
    </source>
</reference>
<accession>A0A163GPE9</accession>